<feature type="domain" description="C2H2-type" evidence="12">
    <location>
        <begin position="235"/>
        <end position="256"/>
    </location>
</feature>
<dbReference type="GO" id="GO:0003677">
    <property type="term" value="F:DNA binding"/>
    <property type="evidence" value="ECO:0007669"/>
    <property type="project" value="UniProtKB-KW"/>
</dbReference>
<evidence type="ECO:0000259" key="12">
    <source>
        <dbReference type="PROSITE" id="PS50157"/>
    </source>
</evidence>
<dbReference type="PANTHER" id="PTHR24394">
    <property type="entry name" value="ZINC FINGER PROTEIN"/>
    <property type="match status" value="1"/>
</dbReference>
<dbReference type="Proteomes" id="UP000735302">
    <property type="component" value="Unassembled WGS sequence"/>
</dbReference>
<dbReference type="InterPro" id="IPR013087">
    <property type="entry name" value="Znf_C2H2_type"/>
</dbReference>
<name>A0AAV3Y4E2_9GAST</name>
<evidence type="ECO:0000256" key="2">
    <source>
        <dbReference type="ARBA" id="ARBA00022723"/>
    </source>
</evidence>
<evidence type="ECO:0000313" key="14">
    <source>
        <dbReference type="Proteomes" id="UP000735302"/>
    </source>
</evidence>
<feature type="compositionally biased region" description="Polar residues" evidence="11">
    <location>
        <begin position="46"/>
        <end position="61"/>
    </location>
</feature>
<evidence type="ECO:0000256" key="10">
    <source>
        <dbReference type="PROSITE-ProRule" id="PRU00042"/>
    </source>
</evidence>
<keyword evidence="9" id="KW-0539">Nucleus</keyword>
<dbReference type="AlphaFoldDB" id="A0AAV3Y4E2"/>
<dbReference type="EMBL" id="BLXT01000437">
    <property type="protein sequence ID" value="GFN77062.1"/>
    <property type="molecule type" value="Genomic_DNA"/>
</dbReference>
<dbReference type="SUPFAM" id="SSF57667">
    <property type="entry name" value="beta-beta-alpha zinc fingers"/>
    <property type="match status" value="2"/>
</dbReference>
<keyword evidence="4 10" id="KW-0863">Zinc-finger</keyword>
<dbReference type="PROSITE" id="PS00028">
    <property type="entry name" value="ZINC_FINGER_C2H2_1"/>
    <property type="match status" value="1"/>
</dbReference>
<accession>A0AAV3Y4E2</accession>
<feature type="compositionally biased region" description="Basic and acidic residues" evidence="11">
    <location>
        <begin position="35"/>
        <end position="45"/>
    </location>
</feature>
<gene>
    <name evidence="13" type="ORF">PoB_000356800</name>
</gene>
<dbReference type="GO" id="GO:0005634">
    <property type="term" value="C:nucleus"/>
    <property type="evidence" value="ECO:0007669"/>
    <property type="project" value="UniProtKB-SubCell"/>
</dbReference>
<dbReference type="PANTHER" id="PTHR24394:SF44">
    <property type="entry name" value="ZINC FINGER PROTEIN 271-LIKE"/>
    <property type="match status" value="1"/>
</dbReference>
<protein>
    <recommendedName>
        <fullName evidence="12">C2H2-type domain-containing protein</fullName>
    </recommendedName>
</protein>
<evidence type="ECO:0000256" key="11">
    <source>
        <dbReference type="SAM" id="MobiDB-lite"/>
    </source>
</evidence>
<dbReference type="GO" id="GO:0008270">
    <property type="term" value="F:zinc ion binding"/>
    <property type="evidence" value="ECO:0007669"/>
    <property type="project" value="UniProtKB-KW"/>
</dbReference>
<dbReference type="PROSITE" id="PS50157">
    <property type="entry name" value="ZINC_FINGER_C2H2_2"/>
    <property type="match status" value="5"/>
</dbReference>
<proteinExistence type="predicted"/>
<keyword evidence="8" id="KW-0804">Transcription</keyword>
<dbReference type="Gene3D" id="3.30.160.60">
    <property type="entry name" value="Classic Zinc Finger"/>
    <property type="match status" value="4"/>
</dbReference>
<feature type="region of interest" description="Disordered" evidence="11">
    <location>
        <begin position="31"/>
        <end position="61"/>
    </location>
</feature>
<evidence type="ECO:0000256" key="6">
    <source>
        <dbReference type="ARBA" id="ARBA00023015"/>
    </source>
</evidence>
<feature type="domain" description="C2H2-type" evidence="12">
    <location>
        <begin position="207"/>
        <end position="234"/>
    </location>
</feature>
<keyword evidence="6" id="KW-0805">Transcription regulation</keyword>
<dbReference type="SMART" id="SM00355">
    <property type="entry name" value="ZnF_C2H2"/>
    <property type="match status" value="5"/>
</dbReference>
<feature type="domain" description="C2H2-type" evidence="12">
    <location>
        <begin position="179"/>
        <end position="206"/>
    </location>
</feature>
<feature type="domain" description="C2H2-type" evidence="12">
    <location>
        <begin position="151"/>
        <end position="178"/>
    </location>
</feature>
<dbReference type="FunFam" id="3.30.160.60:FF:000100">
    <property type="entry name" value="Zinc finger 45-like"/>
    <property type="match status" value="1"/>
</dbReference>
<comment type="subcellular location">
    <subcellularLocation>
        <location evidence="1">Nucleus</location>
    </subcellularLocation>
</comment>
<evidence type="ECO:0000313" key="13">
    <source>
        <dbReference type="EMBL" id="GFN77062.1"/>
    </source>
</evidence>
<dbReference type="FunFam" id="3.30.160.60:FF:000446">
    <property type="entry name" value="Zinc finger protein"/>
    <property type="match status" value="1"/>
</dbReference>
<dbReference type="Pfam" id="PF13909">
    <property type="entry name" value="zf-H2C2_5"/>
    <property type="match status" value="1"/>
</dbReference>
<keyword evidence="2" id="KW-0479">Metal-binding</keyword>
<keyword evidence="5" id="KW-0862">Zinc</keyword>
<feature type="domain" description="C2H2-type" evidence="12">
    <location>
        <begin position="130"/>
        <end position="152"/>
    </location>
</feature>
<dbReference type="FunFam" id="3.30.160.60:FF:000875">
    <property type="entry name" value="zinc finger protein 236 isoform X7"/>
    <property type="match status" value="1"/>
</dbReference>
<evidence type="ECO:0000256" key="1">
    <source>
        <dbReference type="ARBA" id="ARBA00004123"/>
    </source>
</evidence>
<dbReference type="GO" id="GO:0000981">
    <property type="term" value="F:DNA-binding transcription factor activity, RNA polymerase II-specific"/>
    <property type="evidence" value="ECO:0007669"/>
    <property type="project" value="TreeGrafter"/>
</dbReference>
<keyword evidence="14" id="KW-1185">Reference proteome</keyword>
<evidence type="ECO:0000256" key="5">
    <source>
        <dbReference type="ARBA" id="ARBA00022833"/>
    </source>
</evidence>
<keyword evidence="7" id="KW-0238">DNA-binding</keyword>
<comment type="caution">
    <text evidence="13">The sequence shown here is derived from an EMBL/GenBank/DDBJ whole genome shotgun (WGS) entry which is preliminary data.</text>
</comment>
<evidence type="ECO:0000256" key="9">
    <source>
        <dbReference type="ARBA" id="ARBA00023242"/>
    </source>
</evidence>
<reference evidence="13 14" key="1">
    <citation type="journal article" date="2021" name="Elife">
        <title>Chloroplast acquisition without the gene transfer in kleptoplastic sea slugs, Plakobranchus ocellatus.</title>
        <authorList>
            <person name="Maeda T."/>
            <person name="Takahashi S."/>
            <person name="Yoshida T."/>
            <person name="Shimamura S."/>
            <person name="Takaki Y."/>
            <person name="Nagai Y."/>
            <person name="Toyoda A."/>
            <person name="Suzuki Y."/>
            <person name="Arimoto A."/>
            <person name="Ishii H."/>
            <person name="Satoh N."/>
            <person name="Nishiyama T."/>
            <person name="Hasebe M."/>
            <person name="Maruyama T."/>
            <person name="Minagawa J."/>
            <person name="Obokata J."/>
            <person name="Shigenobu S."/>
        </authorList>
    </citation>
    <scope>NUCLEOTIDE SEQUENCE [LARGE SCALE GENOMIC DNA]</scope>
</reference>
<dbReference type="InterPro" id="IPR036236">
    <property type="entry name" value="Znf_C2H2_sf"/>
</dbReference>
<sequence>MSRWLKHLSNQHQLAAYDLARLALTDHGIISPRQSSRDQDSHDESLTQADQADTGFESNSIQETLRTENGRKRKLTETVMETGKFSESHEFSNTNDLSITVSCPEESENSTTVKNLVQVKDDSKKTVSPLTCDKCGMTFIADKYLNRHIALHCSECSYVSTAASLLKRHMRTHTGAKPFKCPHCEFQASIKSSVTLHIRTHTGERPFPCDICDYAARTSSQLITHKLVHSGVKPYSCDRCGTKFKQAGSLGRHKRLDRCVDLDLGLGF</sequence>
<dbReference type="FunFam" id="3.30.160.60:FF:000325">
    <property type="entry name" value="ZFP90 zinc finger protein"/>
    <property type="match status" value="1"/>
</dbReference>
<dbReference type="Pfam" id="PF00096">
    <property type="entry name" value="zf-C2H2"/>
    <property type="match status" value="2"/>
</dbReference>
<keyword evidence="3" id="KW-0677">Repeat</keyword>
<evidence type="ECO:0000256" key="7">
    <source>
        <dbReference type="ARBA" id="ARBA00023125"/>
    </source>
</evidence>
<evidence type="ECO:0000256" key="8">
    <source>
        <dbReference type="ARBA" id="ARBA00023163"/>
    </source>
</evidence>
<evidence type="ECO:0000256" key="3">
    <source>
        <dbReference type="ARBA" id="ARBA00022737"/>
    </source>
</evidence>
<organism evidence="13 14">
    <name type="scientific">Plakobranchus ocellatus</name>
    <dbReference type="NCBI Taxonomy" id="259542"/>
    <lineage>
        <taxon>Eukaryota</taxon>
        <taxon>Metazoa</taxon>
        <taxon>Spiralia</taxon>
        <taxon>Lophotrochozoa</taxon>
        <taxon>Mollusca</taxon>
        <taxon>Gastropoda</taxon>
        <taxon>Heterobranchia</taxon>
        <taxon>Euthyneura</taxon>
        <taxon>Panpulmonata</taxon>
        <taxon>Sacoglossa</taxon>
        <taxon>Placobranchoidea</taxon>
        <taxon>Plakobranchidae</taxon>
        <taxon>Plakobranchus</taxon>
    </lineage>
</organism>
<evidence type="ECO:0000256" key="4">
    <source>
        <dbReference type="ARBA" id="ARBA00022771"/>
    </source>
</evidence>